<proteinExistence type="predicted"/>
<evidence type="ECO:0000259" key="2">
    <source>
        <dbReference type="PROSITE" id="PS50280"/>
    </source>
</evidence>
<keyword evidence="4" id="KW-1185">Reference proteome</keyword>
<evidence type="ECO:0000313" key="4">
    <source>
        <dbReference type="Proteomes" id="UP001497497"/>
    </source>
</evidence>
<sequence>MAEGTSTYQDISKMEFNTVELPSTIEIKESSIHKGEAGAFAKVLIPKDTRFGPYKGEIIDVNIKKYIDYRFAWEVFEKNSDVLKHTICAMDPMLSNWMRHVNCARFYEEQNILSTQEDFSIFYVAMKDIKPGEELLTWFDPKLIKRTKRRLSKMERKPVGYTIELVPWSDEKKFVPEIIETKRARKKKVLRDMISLDEDPLLITRTLQRLPKLPCTPKQLAQSAAYRDIYASLLQQGASTKSGKQEAKKDRLGKKLKGQSTTITSSASVSTNKKIVSSTYPNVKQIDFPSQGNAGLLVSSMEKKTDSTGQVKSHQQQSPSLSSVKNNSFIKPIETNTIAQSPLKPRRPKPRNKNRSRVCLSEMVPPKPTVIRRTEDGSTVIEDHDETYTLKNVNLQVECDNQCQCLDKQQASRSLSHSFIRNEKAASSVFVIQFSLLPEHRLVTPSSKVIYKC</sequence>
<dbReference type="InterPro" id="IPR046341">
    <property type="entry name" value="SET_dom_sf"/>
</dbReference>
<comment type="caution">
    <text evidence="3">The sequence shown here is derived from an EMBL/GenBank/DDBJ whole genome shotgun (WGS) entry which is preliminary data.</text>
</comment>
<dbReference type="EMBL" id="CAXITT010000412">
    <property type="protein sequence ID" value="CAL1541056.1"/>
    <property type="molecule type" value="Genomic_DNA"/>
</dbReference>
<dbReference type="SUPFAM" id="SSF82199">
    <property type="entry name" value="SET domain"/>
    <property type="match status" value="1"/>
</dbReference>
<feature type="domain" description="SET" evidence="2">
    <location>
        <begin position="23"/>
        <end position="140"/>
    </location>
</feature>
<gene>
    <name evidence="3" type="ORF">GSLYS_00014698001</name>
</gene>
<feature type="region of interest" description="Disordered" evidence="1">
    <location>
        <begin position="240"/>
        <end position="271"/>
    </location>
</feature>
<dbReference type="Pfam" id="PF21549">
    <property type="entry name" value="PRDM2_PR"/>
    <property type="match status" value="1"/>
</dbReference>
<name>A0AAV2I346_LYMST</name>
<dbReference type="PROSITE" id="PS50280">
    <property type="entry name" value="SET"/>
    <property type="match status" value="1"/>
</dbReference>
<evidence type="ECO:0000313" key="3">
    <source>
        <dbReference type="EMBL" id="CAL1541056.1"/>
    </source>
</evidence>
<feature type="non-terminal residue" evidence="3">
    <location>
        <position position="453"/>
    </location>
</feature>
<dbReference type="AlphaFoldDB" id="A0AAV2I346"/>
<accession>A0AAV2I346</accession>
<feature type="compositionally biased region" description="Low complexity" evidence="1">
    <location>
        <begin position="260"/>
        <end position="271"/>
    </location>
</feature>
<reference evidence="3 4" key="1">
    <citation type="submission" date="2024-04" db="EMBL/GenBank/DDBJ databases">
        <authorList>
            <consortium name="Genoscope - CEA"/>
            <person name="William W."/>
        </authorList>
    </citation>
    <scope>NUCLEOTIDE SEQUENCE [LARGE SCALE GENOMIC DNA]</scope>
</reference>
<dbReference type="InterPro" id="IPR001214">
    <property type="entry name" value="SET_dom"/>
</dbReference>
<feature type="region of interest" description="Disordered" evidence="1">
    <location>
        <begin position="301"/>
        <end position="356"/>
    </location>
</feature>
<dbReference type="Proteomes" id="UP001497497">
    <property type="component" value="Unassembled WGS sequence"/>
</dbReference>
<evidence type="ECO:0000256" key="1">
    <source>
        <dbReference type="SAM" id="MobiDB-lite"/>
    </source>
</evidence>
<feature type="compositionally biased region" description="Polar residues" evidence="1">
    <location>
        <begin position="307"/>
        <end position="340"/>
    </location>
</feature>
<dbReference type="SMART" id="SM00317">
    <property type="entry name" value="SET"/>
    <property type="match status" value="1"/>
</dbReference>
<feature type="compositionally biased region" description="Basic residues" evidence="1">
    <location>
        <begin position="344"/>
        <end position="356"/>
    </location>
</feature>
<dbReference type="Gene3D" id="2.170.270.10">
    <property type="entry name" value="SET domain"/>
    <property type="match status" value="1"/>
</dbReference>
<organism evidence="3 4">
    <name type="scientific">Lymnaea stagnalis</name>
    <name type="common">Great pond snail</name>
    <name type="synonym">Helix stagnalis</name>
    <dbReference type="NCBI Taxonomy" id="6523"/>
    <lineage>
        <taxon>Eukaryota</taxon>
        <taxon>Metazoa</taxon>
        <taxon>Spiralia</taxon>
        <taxon>Lophotrochozoa</taxon>
        <taxon>Mollusca</taxon>
        <taxon>Gastropoda</taxon>
        <taxon>Heterobranchia</taxon>
        <taxon>Euthyneura</taxon>
        <taxon>Panpulmonata</taxon>
        <taxon>Hygrophila</taxon>
        <taxon>Lymnaeoidea</taxon>
        <taxon>Lymnaeidae</taxon>
        <taxon>Lymnaea</taxon>
    </lineage>
</organism>
<protein>
    <recommendedName>
        <fullName evidence="2">SET domain-containing protein</fullName>
    </recommendedName>
</protein>